<organism evidence="1 2">
    <name type="scientific">Persea americana</name>
    <name type="common">Avocado</name>
    <dbReference type="NCBI Taxonomy" id="3435"/>
    <lineage>
        <taxon>Eukaryota</taxon>
        <taxon>Viridiplantae</taxon>
        <taxon>Streptophyta</taxon>
        <taxon>Embryophyta</taxon>
        <taxon>Tracheophyta</taxon>
        <taxon>Spermatophyta</taxon>
        <taxon>Magnoliopsida</taxon>
        <taxon>Magnoliidae</taxon>
        <taxon>Laurales</taxon>
        <taxon>Lauraceae</taxon>
        <taxon>Persea</taxon>
    </lineage>
</organism>
<sequence length="137" mass="15113">MKSSSSPCNTVRRAHCPLPISSSVFDFFGTGCSSMHTKTIGIAATTTQVHMLKDRSKFTPNTIQTLGSSLYLPQLINPLKQDDFRRSDQVGRASTSPVSSRIVSEFAHDLQNPPNVRNQSQWTPFVSPHLLKIGDLL</sequence>
<comment type="caution">
    <text evidence="1">The sequence shown here is derived from an EMBL/GenBank/DDBJ whole genome shotgun (WGS) entry which is preliminary data.</text>
</comment>
<evidence type="ECO:0000313" key="2">
    <source>
        <dbReference type="Proteomes" id="UP001234297"/>
    </source>
</evidence>
<proteinExistence type="predicted"/>
<dbReference type="Proteomes" id="UP001234297">
    <property type="component" value="Chromosome 10"/>
</dbReference>
<dbReference type="EMBL" id="CM056818">
    <property type="protein sequence ID" value="KAJ8622350.1"/>
    <property type="molecule type" value="Genomic_DNA"/>
</dbReference>
<protein>
    <submittedName>
        <fullName evidence="1">Uncharacterized protein</fullName>
    </submittedName>
</protein>
<name>A0ACC2KMH4_PERAE</name>
<gene>
    <name evidence="1" type="ORF">MRB53_030879</name>
</gene>
<reference evidence="1 2" key="1">
    <citation type="journal article" date="2022" name="Hortic Res">
        <title>A haplotype resolved chromosomal level avocado genome allows analysis of novel avocado genes.</title>
        <authorList>
            <person name="Nath O."/>
            <person name="Fletcher S.J."/>
            <person name="Hayward A."/>
            <person name="Shaw L.M."/>
            <person name="Masouleh A.K."/>
            <person name="Furtado A."/>
            <person name="Henry R.J."/>
            <person name="Mitter N."/>
        </authorList>
    </citation>
    <scope>NUCLEOTIDE SEQUENCE [LARGE SCALE GENOMIC DNA]</scope>
    <source>
        <strain evidence="2">cv. Hass</strain>
    </source>
</reference>
<evidence type="ECO:0000313" key="1">
    <source>
        <dbReference type="EMBL" id="KAJ8622350.1"/>
    </source>
</evidence>
<keyword evidence="2" id="KW-1185">Reference proteome</keyword>
<accession>A0ACC2KMH4</accession>